<organism evidence="7 8">
    <name type="scientific">Rhodopseudomonas palustris</name>
    <dbReference type="NCBI Taxonomy" id="1076"/>
    <lineage>
        <taxon>Bacteria</taxon>
        <taxon>Pseudomonadati</taxon>
        <taxon>Pseudomonadota</taxon>
        <taxon>Alphaproteobacteria</taxon>
        <taxon>Hyphomicrobiales</taxon>
        <taxon>Nitrobacteraceae</taxon>
        <taxon>Rhodopseudomonas</taxon>
    </lineage>
</organism>
<reference evidence="7 8" key="1">
    <citation type="submission" date="2014-11" db="EMBL/GenBank/DDBJ databases">
        <title>Genomics and ecophysiology of heterotrophic nitrogen fixing bacteria isolated from estuarine surface water.</title>
        <authorList>
            <person name="Bentzon-Tilia M."/>
            <person name="Severin I."/>
            <person name="Hansen L.H."/>
            <person name="Riemann L."/>
        </authorList>
    </citation>
    <scope>NUCLEOTIDE SEQUENCE [LARGE SCALE GENOMIC DNA]</scope>
    <source>
        <strain evidence="7 8">BAL398</strain>
    </source>
</reference>
<evidence type="ECO:0000259" key="6">
    <source>
        <dbReference type="PROSITE" id="PS50977"/>
    </source>
</evidence>
<evidence type="ECO:0000256" key="5">
    <source>
        <dbReference type="PROSITE-ProRule" id="PRU00335"/>
    </source>
</evidence>
<keyword evidence="1" id="KW-0678">Repressor</keyword>
<feature type="domain" description="HTH tetR-type" evidence="6">
    <location>
        <begin position="1"/>
        <end position="55"/>
    </location>
</feature>
<evidence type="ECO:0000256" key="4">
    <source>
        <dbReference type="ARBA" id="ARBA00023163"/>
    </source>
</evidence>
<keyword evidence="2" id="KW-0805">Transcription regulation</keyword>
<protein>
    <recommendedName>
        <fullName evidence="6">HTH tetR-type domain-containing protein</fullName>
    </recommendedName>
</protein>
<dbReference type="Pfam" id="PF13977">
    <property type="entry name" value="TetR_C_6"/>
    <property type="match status" value="1"/>
</dbReference>
<dbReference type="InterPro" id="IPR039538">
    <property type="entry name" value="BetI_C"/>
</dbReference>
<dbReference type="SUPFAM" id="SSF48498">
    <property type="entry name" value="Tetracyclin repressor-like, C-terminal domain"/>
    <property type="match status" value="1"/>
</dbReference>
<keyword evidence="3 5" id="KW-0238">DNA-binding</keyword>
<dbReference type="InterPro" id="IPR023772">
    <property type="entry name" value="DNA-bd_HTH_TetR-type_CS"/>
</dbReference>
<dbReference type="Proteomes" id="UP000032515">
    <property type="component" value="Unassembled WGS sequence"/>
</dbReference>
<dbReference type="EMBL" id="JXXE01000034">
    <property type="protein sequence ID" value="KIZ47849.1"/>
    <property type="molecule type" value="Genomic_DNA"/>
</dbReference>
<dbReference type="PATRIC" id="fig|1076.23.peg.4406"/>
<accession>A0A0D7F448</accession>
<dbReference type="AlphaFoldDB" id="A0A0D7F448"/>
<sequence>MLGIVYEVISESGIDGASMRQIAERAQVSTGTINYHFGNKQKLIMAALQAAYETPSEQEPSSSPLAQLKVFAFSHIFRSTNDRFWRFWVNYAAAGTRNNELRKHQNRRFEKQLGFWRKLIESAIKAGELPAELQAHRAAEHLLIFVHGLVMRQILRPDADNRSHCESLLTDYFEVLEQAQSGADRKSPRLPARMMSEIN</sequence>
<dbReference type="Gene3D" id="1.10.357.10">
    <property type="entry name" value="Tetracycline Repressor, domain 2"/>
    <property type="match status" value="1"/>
</dbReference>
<evidence type="ECO:0000256" key="1">
    <source>
        <dbReference type="ARBA" id="ARBA00022491"/>
    </source>
</evidence>
<dbReference type="InterPro" id="IPR036271">
    <property type="entry name" value="Tet_transcr_reg_TetR-rel_C_sf"/>
</dbReference>
<dbReference type="InterPro" id="IPR001647">
    <property type="entry name" value="HTH_TetR"/>
</dbReference>
<gene>
    <name evidence="7" type="ORF">OO17_01825</name>
</gene>
<dbReference type="PANTHER" id="PTHR30055">
    <property type="entry name" value="HTH-TYPE TRANSCRIPTIONAL REGULATOR RUTR"/>
    <property type="match status" value="1"/>
</dbReference>
<dbReference type="GO" id="GO:0000976">
    <property type="term" value="F:transcription cis-regulatory region binding"/>
    <property type="evidence" value="ECO:0007669"/>
    <property type="project" value="TreeGrafter"/>
</dbReference>
<dbReference type="Pfam" id="PF00440">
    <property type="entry name" value="TetR_N"/>
    <property type="match status" value="1"/>
</dbReference>
<proteinExistence type="predicted"/>
<feature type="DNA-binding region" description="H-T-H motif" evidence="5">
    <location>
        <begin position="18"/>
        <end position="37"/>
    </location>
</feature>
<evidence type="ECO:0000256" key="2">
    <source>
        <dbReference type="ARBA" id="ARBA00023015"/>
    </source>
</evidence>
<dbReference type="PRINTS" id="PR00455">
    <property type="entry name" value="HTHTETR"/>
</dbReference>
<name>A0A0D7F448_RHOPL</name>
<evidence type="ECO:0000313" key="8">
    <source>
        <dbReference type="Proteomes" id="UP000032515"/>
    </source>
</evidence>
<dbReference type="PROSITE" id="PS50977">
    <property type="entry name" value="HTH_TETR_2"/>
    <property type="match status" value="1"/>
</dbReference>
<keyword evidence="4" id="KW-0804">Transcription</keyword>
<dbReference type="OrthoDB" id="2356263at2"/>
<evidence type="ECO:0000256" key="3">
    <source>
        <dbReference type="ARBA" id="ARBA00023125"/>
    </source>
</evidence>
<dbReference type="RefSeq" id="WP_044404957.1">
    <property type="nucleotide sequence ID" value="NZ_JXXE01000034.1"/>
</dbReference>
<evidence type="ECO:0000313" key="7">
    <source>
        <dbReference type="EMBL" id="KIZ47849.1"/>
    </source>
</evidence>
<dbReference type="PANTHER" id="PTHR30055:SF234">
    <property type="entry name" value="HTH-TYPE TRANSCRIPTIONAL REGULATOR BETI"/>
    <property type="match status" value="1"/>
</dbReference>
<dbReference type="InterPro" id="IPR009057">
    <property type="entry name" value="Homeodomain-like_sf"/>
</dbReference>
<dbReference type="InterPro" id="IPR050109">
    <property type="entry name" value="HTH-type_TetR-like_transc_reg"/>
</dbReference>
<dbReference type="GO" id="GO:0003700">
    <property type="term" value="F:DNA-binding transcription factor activity"/>
    <property type="evidence" value="ECO:0007669"/>
    <property type="project" value="TreeGrafter"/>
</dbReference>
<comment type="caution">
    <text evidence="7">The sequence shown here is derived from an EMBL/GenBank/DDBJ whole genome shotgun (WGS) entry which is preliminary data.</text>
</comment>
<dbReference type="PROSITE" id="PS01081">
    <property type="entry name" value="HTH_TETR_1"/>
    <property type="match status" value="1"/>
</dbReference>
<dbReference type="SUPFAM" id="SSF46689">
    <property type="entry name" value="Homeodomain-like"/>
    <property type="match status" value="1"/>
</dbReference>